<organism evidence="2 3">
    <name type="scientific">Hibiscus syriacus</name>
    <name type="common">Rose of Sharon</name>
    <dbReference type="NCBI Taxonomy" id="106335"/>
    <lineage>
        <taxon>Eukaryota</taxon>
        <taxon>Viridiplantae</taxon>
        <taxon>Streptophyta</taxon>
        <taxon>Embryophyta</taxon>
        <taxon>Tracheophyta</taxon>
        <taxon>Spermatophyta</taxon>
        <taxon>Magnoliopsida</taxon>
        <taxon>eudicotyledons</taxon>
        <taxon>Gunneridae</taxon>
        <taxon>Pentapetalae</taxon>
        <taxon>rosids</taxon>
        <taxon>malvids</taxon>
        <taxon>Malvales</taxon>
        <taxon>Malvaceae</taxon>
        <taxon>Malvoideae</taxon>
        <taxon>Hibiscus</taxon>
    </lineage>
</organism>
<proteinExistence type="predicted"/>
<reference evidence="2" key="1">
    <citation type="submission" date="2019-09" db="EMBL/GenBank/DDBJ databases">
        <title>Draft genome information of white flower Hibiscus syriacus.</title>
        <authorList>
            <person name="Kim Y.-M."/>
        </authorList>
    </citation>
    <scope>NUCLEOTIDE SEQUENCE [LARGE SCALE GENOMIC DNA]</scope>
    <source>
        <strain evidence="2">YM2019G1</strain>
    </source>
</reference>
<gene>
    <name evidence="2" type="ORF">F3Y22_tig00110674pilonHSYRG00139</name>
</gene>
<dbReference type="PANTHER" id="PTHR36484:SF2">
    <property type="entry name" value="OS01G0558700 PROTEIN"/>
    <property type="match status" value="1"/>
</dbReference>
<dbReference type="AlphaFoldDB" id="A0A6A2ZWM5"/>
<evidence type="ECO:0000313" key="2">
    <source>
        <dbReference type="EMBL" id="KAE8696411.1"/>
    </source>
</evidence>
<feature type="region of interest" description="Disordered" evidence="1">
    <location>
        <begin position="1"/>
        <end position="35"/>
    </location>
</feature>
<evidence type="ECO:0000256" key="1">
    <source>
        <dbReference type="SAM" id="MobiDB-lite"/>
    </source>
</evidence>
<sequence length="105" mass="11834">MSVDKTPALNNGDEVVKSSVTDTDKSNATDTNRKRRRFNQCFSFKELQVEPVSSLKDLDSTKFKAEIKRWAKAVVAYARQVSGKFGSTKRSDGRHGSSRSCHHRQ</sequence>
<dbReference type="EMBL" id="VEPZ02001068">
    <property type="protein sequence ID" value="KAE8696411.1"/>
    <property type="molecule type" value="Genomic_DNA"/>
</dbReference>
<evidence type="ECO:0000313" key="3">
    <source>
        <dbReference type="Proteomes" id="UP000436088"/>
    </source>
</evidence>
<feature type="region of interest" description="Disordered" evidence="1">
    <location>
        <begin position="84"/>
        <end position="105"/>
    </location>
</feature>
<dbReference type="Proteomes" id="UP000436088">
    <property type="component" value="Unassembled WGS sequence"/>
</dbReference>
<feature type="compositionally biased region" description="Basic residues" evidence="1">
    <location>
        <begin position="96"/>
        <end position="105"/>
    </location>
</feature>
<protein>
    <submittedName>
        <fullName evidence="2">FBD-associated F-box protein</fullName>
    </submittedName>
</protein>
<keyword evidence="3" id="KW-1185">Reference proteome</keyword>
<comment type="caution">
    <text evidence="2">The sequence shown here is derived from an EMBL/GenBank/DDBJ whole genome shotgun (WGS) entry which is preliminary data.</text>
</comment>
<accession>A0A6A2ZWM5</accession>
<dbReference type="PANTHER" id="PTHR36484">
    <property type="entry name" value="OS01G0558700 PROTEIN"/>
    <property type="match status" value="1"/>
</dbReference>
<name>A0A6A2ZWM5_HIBSY</name>